<evidence type="ECO:0000313" key="2">
    <source>
        <dbReference type="Proteomes" id="UP000279833"/>
    </source>
</evidence>
<proteinExistence type="predicted"/>
<evidence type="ECO:0000313" key="1">
    <source>
        <dbReference type="EMBL" id="VDP40580.1"/>
    </source>
</evidence>
<name>A0A183K6G5_9TREM</name>
<gene>
    <name evidence="1" type="ORF">SCUD_LOCUS10590</name>
</gene>
<dbReference type="EMBL" id="UZAK01033870">
    <property type="protein sequence ID" value="VDP40580.1"/>
    <property type="molecule type" value="Genomic_DNA"/>
</dbReference>
<keyword evidence="2" id="KW-1185">Reference proteome</keyword>
<reference evidence="1 2" key="2">
    <citation type="submission" date="2018-11" db="EMBL/GenBank/DDBJ databases">
        <authorList>
            <consortium name="Pathogen Informatics"/>
        </authorList>
    </citation>
    <scope>NUCLEOTIDE SEQUENCE [LARGE SCALE GENOMIC DNA]</scope>
    <source>
        <strain evidence="1">Dakar</strain>
        <strain evidence="2">Dakar, Senegal</strain>
    </source>
</reference>
<evidence type="ECO:0000313" key="3">
    <source>
        <dbReference type="WBParaSite" id="SCUD_0001059001-mRNA-1"/>
    </source>
</evidence>
<organism evidence="3">
    <name type="scientific">Schistosoma curassoni</name>
    <dbReference type="NCBI Taxonomy" id="6186"/>
    <lineage>
        <taxon>Eukaryota</taxon>
        <taxon>Metazoa</taxon>
        <taxon>Spiralia</taxon>
        <taxon>Lophotrochozoa</taxon>
        <taxon>Platyhelminthes</taxon>
        <taxon>Trematoda</taxon>
        <taxon>Digenea</taxon>
        <taxon>Strigeidida</taxon>
        <taxon>Schistosomatoidea</taxon>
        <taxon>Schistosomatidae</taxon>
        <taxon>Schistosoma</taxon>
    </lineage>
</organism>
<dbReference type="WBParaSite" id="SCUD_0001059001-mRNA-1">
    <property type="protein sequence ID" value="SCUD_0001059001-mRNA-1"/>
    <property type="gene ID" value="SCUD_0001059001"/>
</dbReference>
<dbReference type="AlphaFoldDB" id="A0A183K6G5"/>
<dbReference type="Proteomes" id="UP000279833">
    <property type="component" value="Unassembled WGS sequence"/>
</dbReference>
<accession>A0A183K6G5</accession>
<protein>
    <submittedName>
        <fullName evidence="1 3">Uncharacterized protein</fullName>
    </submittedName>
</protein>
<reference evidence="3" key="1">
    <citation type="submission" date="2016-06" db="UniProtKB">
        <authorList>
            <consortium name="WormBaseParasite"/>
        </authorList>
    </citation>
    <scope>IDENTIFICATION</scope>
</reference>
<sequence length="215" mass="24280">MSFNRSNSPKHKLHRALFTIKQLKESVTEEGTKSVRYASSCYNSNTSNYHNGVAMEPVMELLDIHSDLGALEDYFERFEIWATTKEDAEDVNILSIYDDHLSLSTISKDSVESYGSSELSETQNPCETTVSNQSTYQISHVIVQDMVFPNSSLIFDKIPCKSEGNMLNKPSHDRKPDLFLIDADFSNDLLLCNDILNKFEETILEECAAAFVADI</sequence>